<dbReference type="EMBL" id="JAVREY010000020">
    <property type="protein sequence ID" value="MDT0465057.1"/>
    <property type="molecule type" value="Genomic_DNA"/>
</dbReference>
<evidence type="ECO:0000256" key="1">
    <source>
        <dbReference type="SAM" id="Phobius"/>
    </source>
</evidence>
<keyword evidence="1" id="KW-0812">Transmembrane</keyword>
<keyword evidence="3" id="KW-1185">Reference proteome</keyword>
<keyword evidence="1" id="KW-0472">Membrane</keyword>
<evidence type="ECO:0000313" key="3">
    <source>
        <dbReference type="Proteomes" id="UP001183809"/>
    </source>
</evidence>
<accession>A0ABU2TW60</accession>
<protein>
    <submittedName>
        <fullName evidence="2">Uncharacterized protein</fullName>
    </submittedName>
</protein>
<reference evidence="3" key="1">
    <citation type="submission" date="2023-07" db="EMBL/GenBank/DDBJ databases">
        <title>30 novel species of actinomycetes from the DSMZ collection.</title>
        <authorList>
            <person name="Nouioui I."/>
        </authorList>
    </citation>
    <scope>NUCLEOTIDE SEQUENCE [LARGE SCALE GENOMIC DNA]</scope>
    <source>
        <strain evidence="3">DSM 41699</strain>
    </source>
</reference>
<dbReference type="RefSeq" id="WP_311696544.1">
    <property type="nucleotide sequence ID" value="NZ_JAVREY010000020.1"/>
</dbReference>
<sequence>MDWSVVAMGCLLVLLGFGYRRWAQAKIREGASPRQGVRFYRFPLLMGLGLILGKAPHLLGAPFAVVMTADSLSLVLAVTAALVLLVPGRRRAGSGPSAG</sequence>
<dbReference type="Proteomes" id="UP001183809">
    <property type="component" value="Unassembled WGS sequence"/>
</dbReference>
<evidence type="ECO:0000313" key="2">
    <source>
        <dbReference type="EMBL" id="MDT0465057.1"/>
    </source>
</evidence>
<feature type="transmembrane region" description="Helical" evidence="1">
    <location>
        <begin position="71"/>
        <end position="88"/>
    </location>
</feature>
<keyword evidence="1" id="KW-1133">Transmembrane helix</keyword>
<comment type="caution">
    <text evidence="2">The sequence shown here is derived from an EMBL/GenBank/DDBJ whole genome shotgun (WGS) entry which is preliminary data.</text>
</comment>
<organism evidence="2 3">
    <name type="scientific">Streptomyces gibsoniae</name>
    <dbReference type="NCBI Taxonomy" id="3075529"/>
    <lineage>
        <taxon>Bacteria</taxon>
        <taxon>Bacillati</taxon>
        <taxon>Actinomycetota</taxon>
        <taxon>Actinomycetes</taxon>
        <taxon>Kitasatosporales</taxon>
        <taxon>Streptomycetaceae</taxon>
        <taxon>Streptomyces</taxon>
    </lineage>
</organism>
<gene>
    <name evidence="2" type="ORF">RM764_18925</name>
</gene>
<proteinExistence type="predicted"/>
<feature type="transmembrane region" description="Helical" evidence="1">
    <location>
        <begin position="6"/>
        <end position="23"/>
    </location>
</feature>
<name>A0ABU2TW60_9ACTN</name>